<gene>
    <name evidence="2" type="ORF">TWF694_004266</name>
</gene>
<evidence type="ECO:0000313" key="2">
    <source>
        <dbReference type="EMBL" id="KAK6529046.1"/>
    </source>
</evidence>
<dbReference type="EMBL" id="JAVHJO010000014">
    <property type="protein sequence ID" value="KAK6529046.1"/>
    <property type="molecule type" value="Genomic_DNA"/>
</dbReference>
<organism evidence="2 3">
    <name type="scientific">Orbilia ellipsospora</name>
    <dbReference type="NCBI Taxonomy" id="2528407"/>
    <lineage>
        <taxon>Eukaryota</taxon>
        <taxon>Fungi</taxon>
        <taxon>Dikarya</taxon>
        <taxon>Ascomycota</taxon>
        <taxon>Pezizomycotina</taxon>
        <taxon>Orbiliomycetes</taxon>
        <taxon>Orbiliales</taxon>
        <taxon>Orbiliaceae</taxon>
        <taxon>Orbilia</taxon>
    </lineage>
</organism>
<feature type="region of interest" description="Disordered" evidence="1">
    <location>
        <begin position="124"/>
        <end position="202"/>
    </location>
</feature>
<comment type="caution">
    <text evidence="2">The sequence shown here is derived from an EMBL/GenBank/DDBJ whole genome shotgun (WGS) entry which is preliminary data.</text>
</comment>
<feature type="compositionally biased region" description="Basic residues" evidence="1">
    <location>
        <begin position="180"/>
        <end position="190"/>
    </location>
</feature>
<feature type="compositionally biased region" description="Polar residues" evidence="1">
    <location>
        <begin position="1"/>
        <end position="19"/>
    </location>
</feature>
<sequence length="202" mass="22490">MSRYLPSTPSTPTILHSTNPIPPTEAHALLQDYLQSKDSSQPWSHSHDAGTTTSLKKIALALRGLHGPAANHHFASDQDTHDGDNIDMADYNAVEDEDGVASKVDTDEGGEVERRRVYETVEGLEAESDEDGLKELQDVKRDEVNPEEEEAEAAIVTVANDEEDGGQGGKGVVDKEERKRLKKLRHKEEKRRKEAERREEVE</sequence>
<name>A0AAV9WYR0_9PEZI</name>
<evidence type="ECO:0000256" key="1">
    <source>
        <dbReference type="SAM" id="MobiDB-lite"/>
    </source>
</evidence>
<dbReference type="AlphaFoldDB" id="A0AAV9WYR0"/>
<reference evidence="2 3" key="1">
    <citation type="submission" date="2019-10" db="EMBL/GenBank/DDBJ databases">
        <authorList>
            <person name="Palmer J.M."/>
        </authorList>
    </citation>
    <scope>NUCLEOTIDE SEQUENCE [LARGE SCALE GENOMIC DNA]</scope>
    <source>
        <strain evidence="2 3">TWF694</strain>
    </source>
</reference>
<proteinExistence type="predicted"/>
<keyword evidence="3" id="KW-1185">Reference proteome</keyword>
<evidence type="ECO:0000313" key="3">
    <source>
        <dbReference type="Proteomes" id="UP001365542"/>
    </source>
</evidence>
<accession>A0AAV9WYR0</accession>
<dbReference type="Proteomes" id="UP001365542">
    <property type="component" value="Unassembled WGS sequence"/>
</dbReference>
<feature type="region of interest" description="Disordered" evidence="1">
    <location>
        <begin position="1"/>
        <end position="24"/>
    </location>
</feature>
<feature type="compositionally biased region" description="Basic and acidic residues" evidence="1">
    <location>
        <begin position="131"/>
        <end position="144"/>
    </location>
</feature>
<feature type="compositionally biased region" description="Basic and acidic residues" evidence="1">
    <location>
        <begin position="191"/>
        <end position="202"/>
    </location>
</feature>
<protein>
    <submittedName>
        <fullName evidence="2">Uncharacterized protein</fullName>
    </submittedName>
</protein>